<dbReference type="InterPro" id="IPR046335">
    <property type="entry name" value="LacI/GalR-like_sensor"/>
</dbReference>
<name>A0A8J3C688_9ACTN</name>
<feature type="domain" description="HTH lacI-type" evidence="5">
    <location>
        <begin position="10"/>
        <end position="64"/>
    </location>
</feature>
<dbReference type="AlphaFoldDB" id="A0A8J3C688"/>
<organism evidence="7 8">
    <name type="scientific">Mangrovihabitans endophyticus</name>
    <dbReference type="NCBI Taxonomy" id="1751298"/>
    <lineage>
        <taxon>Bacteria</taxon>
        <taxon>Bacillati</taxon>
        <taxon>Actinomycetota</taxon>
        <taxon>Actinomycetes</taxon>
        <taxon>Micromonosporales</taxon>
        <taxon>Micromonosporaceae</taxon>
        <taxon>Mangrovihabitans</taxon>
    </lineage>
</organism>
<accession>A0A8J3C688</accession>
<evidence type="ECO:0000256" key="1">
    <source>
        <dbReference type="ARBA" id="ARBA00023015"/>
    </source>
</evidence>
<dbReference type="InterPro" id="IPR010982">
    <property type="entry name" value="Lambda_DNA-bd_dom_sf"/>
</dbReference>
<reference evidence="7" key="1">
    <citation type="journal article" date="2014" name="Int. J. Syst. Evol. Microbiol.">
        <title>Complete genome sequence of Corynebacterium casei LMG S-19264T (=DSM 44701T), isolated from a smear-ripened cheese.</title>
        <authorList>
            <consortium name="US DOE Joint Genome Institute (JGI-PGF)"/>
            <person name="Walter F."/>
            <person name="Albersmeier A."/>
            <person name="Kalinowski J."/>
            <person name="Ruckert C."/>
        </authorList>
    </citation>
    <scope>NUCLEOTIDE SEQUENCE</scope>
    <source>
        <strain evidence="7">CGMCC 4.7299</strain>
    </source>
</reference>
<dbReference type="InterPro" id="IPR001387">
    <property type="entry name" value="Cro/C1-type_HTH"/>
</dbReference>
<reference evidence="7" key="2">
    <citation type="submission" date="2020-09" db="EMBL/GenBank/DDBJ databases">
        <authorList>
            <person name="Sun Q."/>
            <person name="Zhou Y."/>
        </authorList>
    </citation>
    <scope>NUCLEOTIDE SEQUENCE</scope>
    <source>
        <strain evidence="7">CGMCC 4.7299</strain>
    </source>
</reference>
<dbReference type="SUPFAM" id="SSF53822">
    <property type="entry name" value="Periplasmic binding protein-like I"/>
    <property type="match status" value="1"/>
</dbReference>
<evidence type="ECO:0000313" key="8">
    <source>
        <dbReference type="Proteomes" id="UP000656042"/>
    </source>
</evidence>
<proteinExistence type="predicted"/>
<comment type="caution">
    <text evidence="7">The sequence shown here is derived from an EMBL/GenBank/DDBJ whole genome shotgun (WGS) entry which is preliminary data.</text>
</comment>
<keyword evidence="2" id="KW-0238">DNA-binding</keyword>
<dbReference type="EMBL" id="BMMX01000044">
    <property type="protein sequence ID" value="GGL14420.1"/>
    <property type="molecule type" value="Genomic_DNA"/>
</dbReference>
<keyword evidence="3" id="KW-0804">Transcription</keyword>
<feature type="region of interest" description="Disordered" evidence="4">
    <location>
        <begin position="333"/>
        <end position="352"/>
    </location>
</feature>
<dbReference type="CDD" id="cd01392">
    <property type="entry name" value="HTH_LacI"/>
    <property type="match status" value="1"/>
</dbReference>
<dbReference type="InterPro" id="IPR028082">
    <property type="entry name" value="Peripla_BP_I"/>
</dbReference>
<evidence type="ECO:0000313" key="7">
    <source>
        <dbReference type="EMBL" id="GGL14420.1"/>
    </source>
</evidence>
<dbReference type="PROSITE" id="PS50932">
    <property type="entry name" value="HTH_LACI_2"/>
    <property type="match status" value="1"/>
</dbReference>
<dbReference type="InterPro" id="IPR000843">
    <property type="entry name" value="HTH_LacI"/>
</dbReference>
<dbReference type="Gene3D" id="3.40.50.2300">
    <property type="match status" value="2"/>
</dbReference>
<dbReference type="GO" id="GO:0000976">
    <property type="term" value="F:transcription cis-regulatory region binding"/>
    <property type="evidence" value="ECO:0007669"/>
    <property type="project" value="TreeGrafter"/>
</dbReference>
<dbReference type="SMART" id="SM00354">
    <property type="entry name" value="HTH_LACI"/>
    <property type="match status" value="1"/>
</dbReference>
<evidence type="ECO:0000259" key="6">
    <source>
        <dbReference type="PROSITE" id="PS50943"/>
    </source>
</evidence>
<keyword evidence="1" id="KW-0805">Transcription regulation</keyword>
<keyword evidence="8" id="KW-1185">Reference proteome</keyword>
<gene>
    <name evidence="7" type="primary">lacI</name>
    <name evidence="7" type="ORF">GCM10012284_56470</name>
</gene>
<dbReference type="Pfam" id="PF13377">
    <property type="entry name" value="Peripla_BP_3"/>
    <property type="match status" value="1"/>
</dbReference>
<dbReference type="PANTHER" id="PTHR30146:SF153">
    <property type="entry name" value="LACTOSE OPERON REPRESSOR"/>
    <property type="match status" value="1"/>
</dbReference>
<dbReference type="CDD" id="cd06267">
    <property type="entry name" value="PBP1_LacI_sugar_binding-like"/>
    <property type="match status" value="1"/>
</dbReference>
<dbReference type="PANTHER" id="PTHR30146">
    <property type="entry name" value="LACI-RELATED TRANSCRIPTIONAL REPRESSOR"/>
    <property type="match status" value="1"/>
</dbReference>
<dbReference type="Pfam" id="PF00356">
    <property type="entry name" value="LacI"/>
    <property type="match status" value="1"/>
</dbReference>
<dbReference type="Proteomes" id="UP000656042">
    <property type="component" value="Unassembled WGS sequence"/>
</dbReference>
<dbReference type="PROSITE" id="PS00356">
    <property type="entry name" value="HTH_LACI_1"/>
    <property type="match status" value="1"/>
</dbReference>
<evidence type="ECO:0000256" key="4">
    <source>
        <dbReference type="SAM" id="MobiDB-lite"/>
    </source>
</evidence>
<dbReference type="Gene3D" id="1.10.260.40">
    <property type="entry name" value="lambda repressor-like DNA-binding domains"/>
    <property type="match status" value="1"/>
</dbReference>
<protein>
    <submittedName>
        <fullName evidence="7">LacI family transcriptional regulator</fullName>
    </submittedName>
</protein>
<dbReference type="SUPFAM" id="SSF47413">
    <property type="entry name" value="lambda repressor-like DNA-binding domains"/>
    <property type="match status" value="1"/>
</dbReference>
<dbReference type="GO" id="GO:0003700">
    <property type="term" value="F:DNA-binding transcription factor activity"/>
    <property type="evidence" value="ECO:0007669"/>
    <property type="project" value="TreeGrafter"/>
</dbReference>
<evidence type="ECO:0000256" key="2">
    <source>
        <dbReference type="ARBA" id="ARBA00023125"/>
    </source>
</evidence>
<evidence type="ECO:0000256" key="3">
    <source>
        <dbReference type="ARBA" id="ARBA00023163"/>
    </source>
</evidence>
<feature type="domain" description="HTH cro/C1-type" evidence="6">
    <location>
        <begin position="11"/>
        <end position="40"/>
    </location>
</feature>
<dbReference type="PROSITE" id="PS50943">
    <property type="entry name" value="HTH_CROC1"/>
    <property type="match status" value="1"/>
</dbReference>
<sequence>MTNDPGGAVPTISDVARAAGVSPSTVSYVLSGRRPISAQTRARVQAAIAELGFHPHAGARALASSRTNVLALVVPLRVDVNVPVIMQFVTAVVTAARAHNHDVLLLTKDEGTAGLERVAHSTMVDALIVMDVERDDLRLPALRGLRQPSVLIGLPDGAPGITCVDLDFAGAGAQALRHLHGHGHRQVALVGPSPAVYQRGTGYAGRFLSGFTEVSAELSLRTVAHPCEPSAAGVRDCLARIDADLPGATALVVHNEEALLPLLADLRADGRRVPQDLSVVAVCPRDVAVGMPVRLTSVDIPAHEVGTMAVEAAMGLLDGRSVAETTLLPPTLVERDSCGRPGAGSEISSSHC</sequence>
<evidence type="ECO:0000259" key="5">
    <source>
        <dbReference type="PROSITE" id="PS50932"/>
    </source>
</evidence>